<keyword evidence="6" id="KW-1185">Reference proteome</keyword>
<keyword evidence="3 5" id="KW-0456">Lyase</keyword>
<reference evidence="5 6" key="1">
    <citation type="journal article" date="2021" name="Nat. Commun.">
        <title>Isolation of a member of the candidate phylum Atribacteria reveals a unique cell membrane structure.</title>
        <authorList>
            <person name="Taiki K."/>
            <person name="Nobu M.K."/>
            <person name="Kusada H."/>
            <person name="Meng X.-Y."/>
            <person name="Hosoki N."/>
            <person name="Uematsu K."/>
            <person name="Yoshioka H."/>
            <person name="Kamagata Y."/>
            <person name="Tamaki H."/>
        </authorList>
    </citation>
    <scope>NUCLEOTIDE SEQUENCE [LARGE SCALE GENOMIC DNA]</scope>
    <source>
        <strain evidence="5 6">RT761</strain>
    </source>
</reference>
<dbReference type="GO" id="GO:0004848">
    <property type="term" value="F:ureidoglycolate hydrolase activity"/>
    <property type="evidence" value="ECO:0007669"/>
    <property type="project" value="InterPro"/>
</dbReference>
<name>A0A7T1AJK9_ATRLM</name>
<dbReference type="Gene3D" id="2.60.120.480">
    <property type="entry name" value="Ureidoglycolate hydrolase"/>
    <property type="match status" value="1"/>
</dbReference>
<dbReference type="GO" id="GO:0006144">
    <property type="term" value="P:purine nucleobase metabolic process"/>
    <property type="evidence" value="ECO:0007669"/>
    <property type="project" value="UniProtKB-KW"/>
</dbReference>
<keyword evidence="2" id="KW-0659">Purine metabolism</keyword>
<dbReference type="InterPro" id="IPR024060">
    <property type="entry name" value="Ureidoglycolate_lyase_dom_sf"/>
</dbReference>
<dbReference type="Proteomes" id="UP000594463">
    <property type="component" value="Chromosome"/>
</dbReference>
<gene>
    <name evidence="5" type="primary">allA_1</name>
    <name evidence="5" type="ORF">RT761_00295</name>
</gene>
<dbReference type="KEGG" id="alam:RT761_00295"/>
<dbReference type="GO" id="GO:0000256">
    <property type="term" value="P:allantoin catabolic process"/>
    <property type="evidence" value="ECO:0007669"/>
    <property type="project" value="InterPro"/>
</dbReference>
<comment type="subunit">
    <text evidence="1">Homodimer.</text>
</comment>
<evidence type="ECO:0000256" key="3">
    <source>
        <dbReference type="ARBA" id="ARBA00023239"/>
    </source>
</evidence>
<evidence type="ECO:0000256" key="4">
    <source>
        <dbReference type="ARBA" id="ARBA00047684"/>
    </source>
</evidence>
<dbReference type="InterPro" id="IPR007247">
    <property type="entry name" value="Ureidogly_lyase"/>
</dbReference>
<dbReference type="EMBL" id="CP065383">
    <property type="protein sequence ID" value="QPM67107.1"/>
    <property type="molecule type" value="Genomic_DNA"/>
</dbReference>
<evidence type="ECO:0000313" key="5">
    <source>
        <dbReference type="EMBL" id="QPM67107.1"/>
    </source>
</evidence>
<dbReference type="SUPFAM" id="SSF51182">
    <property type="entry name" value="RmlC-like cupins"/>
    <property type="match status" value="1"/>
</dbReference>
<dbReference type="RefSeq" id="WP_218112330.1">
    <property type="nucleotide sequence ID" value="NZ_CP065383.1"/>
</dbReference>
<proteinExistence type="predicted"/>
<protein>
    <submittedName>
        <fullName evidence="5">Ureidoglycolate lyase</fullName>
        <ecNumber evidence="5">4.3.2.3</ecNumber>
    </submittedName>
</protein>
<dbReference type="EC" id="4.3.2.3" evidence="5"/>
<evidence type="ECO:0000313" key="6">
    <source>
        <dbReference type="Proteomes" id="UP000594463"/>
    </source>
</evidence>
<comment type="catalytic activity">
    <reaction evidence="4">
        <text>(S)-ureidoglycolate = urea + glyoxylate</text>
        <dbReference type="Rhea" id="RHEA:11304"/>
        <dbReference type="ChEBI" id="CHEBI:16199"/>
        <dbReference type="ChEBI" id="CHEBI:36655"/>
        <dbReference type="ChEBI" id="CHEBI:57296"/>
        <dbReference type="EC" id="4.3.2.3"/>
    </reaction>
</comment>
<evidence type="ECO:0000256" key="1">
    <source>
        <dbReference type="ARBA" id="ARBA00011738"/>
    </source>
</evidence>
<sequence length="156" mass="18045">MKPVILTEESIKGYGYLLSESKKDPILNNEHFKYISDVYKLMVDGEMTVGILFGRKREMVLKNLERHKETVEILVQLENDSVVFFAKQNDQRDSIKDIKAFYFNSGQAVVLNQGTWHWGPFPIAKPECKTLIVFKEGTSQDDCEIRNLEEDVIIDL</sequence>
<organism evidence="5 6">
    <name type="scientific">Atribacter laminatus</name>
    <dbReference type="NCBI Taxonomy" id="2847778"/>
    <lineage>
        <taxon>Bacteria</taxon>
        <taxon>Pseudomonadati</taxon>
        <taxon>Atribacterota</taxon>
        <taxon>Atribacteria</taxon>
        <taxon>Atribacterales</taxon>
        <taxon>Atribacteraceae</taxon>
        <taxon>Atribacter</taxon>
    </lineage>
</organism>
<evidence type="ECO:0000256" key="2">
    <source>
        <dbReference type="ARBA" id="ARBA00022631"/>
    </source>
</evidence>
<accession>A0A7T1AJK9</accession>
<dbReference type="InterPro" id="IPR011051">
    <property type="entry name" value="RmlC_Cupin_sf"/>
</dbReference>
<dbReference type="AlphaFoldDB" id="A0A7T1AJK9"/>
<dbReference type="GO" id="GO:0050385">
    <property type="term" value="F:ureidoglycolate lyase activity"/>
    <property type="evidence" value="ECO:0007669"/>
    <property type="project" value="UniProtKB-EC"/>
</dbReference>
<dbReference type="Pfam" id="PF04115">
    <property type="entry name" value="Ureidogly_lyase"/>
    <property type="match status" value="1"/>
</dbReference>